<feature type="chain" id="PRO_5046490963" evidence="1">
    <location>
        <begin position="19"/>
        <end position="50"/>
    </location>
</feature>
<evidence type="ECO:0000313" key="3">
    <source>
        <dbReference type="Proteomes" id="UP001473424"/>
    </source>
</evidence>
<sequence length="50" mass="5498">MKKILTALSVLTLSSVSGSLTVNVLNTSSQKNDVLNNKNQQDTIYIRHIP</sequence>
<evidence type="ECO:0000256" key="1">
    <source>
        <dbReference type="SAM" id="SignalP"/>
    </source>
</evidence>
<evidence type="ECO:0000313" key="2">
    <source>
        <dbReference type="EMBL" id="BET37857.1"/>
    </source>
</evidence>
<feature type="signal peptide" evidence="1">
    <location>
        <begin position="1"/>
        <end position="18"/>
    </location>
</feature>
<gene>
    <name evidence="2" type="ORF">SAP269_04460</name>
</gene>
<accession>A0ABN7BSD5</accession>
<proteinExistence type="predicted"/>
<name>A0ABN7BSD5_9MOLU</name>
<organism evidence="2 3">
    <name type="scientific">Spiroplasma ixodetis</name>
    <dbReference type="NCBI Taxonomy" id="2141"/>
    <lineage>
        <taxon>Bacteria</taxon>
        <taxon>Bacillati</taxon>
        <taxon>Mycoplasmatota</taxon>
        <taxon>Mollicutes</taxon>
        <taxon>Entomoplasmatales</taxon>
        <taxon>Spiroplasmataceae</taxon>
        <taxon>Spiroplasma</taxon>
    </lineage>
</organism>
<dbReference type="RefSeq" id="WP_353306628.1">
    <property type="nucleotide sequence ID" value="NZ_AP028955.1"/>
</dbReference>
<dbReference type="Proteomes" id="UP001473424">
    <property type="component" value="Chromosome"/>
</dbReference>
<keyword evidence="3" id="KW-1185">Reference proteome</keyword>
<protein>
    <submittedName>
        <fullName evidence="2">Uncharacterized protein</fullName>
    </submittedName>
</protein>
<reference evidence="3" key="1">
    <citation type="journal article" date="2024" name="FEMS Microbiol. Lett.">
        <title>Genomic insights into Spiroplasma endosymbionts that induce male-killing and protective phenotypes in the pea aphid.</title>
        <authorList>
            <person name="Arai H."/>
            <person name="Legeai F."/>
            <person name="Kageyama D."/>
            <person name="Sugio A."/>
            <person name="Simon J.C."/>
        </authorList>
    </citation>
    <scope>NUCLEOTIDE SEQUENCE [LARGE SCALE GENOMIC DNA]</scope>
    <source>
        <strain evidence="3">sAp269</strain>
    </source>
</reference>
<dbReference type="EMBL" id="AP028955">
    <property type="protein sequence ID" value="BET37857.1"/>
    <property type="molecule type" value="Genomic_DNA"/>
</dbReference>
<keyword evidence="1" id="KW-0732">Signal</keyword>